<proteinExistence type="predicted"/>
<sequence>RNRNQVYVIEMEDDDDEETEEIGAEME</sequence>
<evidence type="ECO:0000313" key="1">
    <source>
        <dbReference type="EMBL" id="GFD09137.1"/>
    </source>
</evidence>
<protein>
    <submittedName>
        <fullName evidence="1">Uncharacterized protein</fullName>
    </submittedName>
</protein>
<name>A0A699TGA6_TANCI</name>
<reference evidence="1" key="1">
    <citation type="journal article" date="2019" name="Sci. Rep.">
        <title>Draft genome of Tanacetum cinerariifolium, the natural source of mosquito coil.</title>
        <authorList>
            <person name="Yamashiro T."/>
            <person name="Shiraishi A."/>
            <person name="Satake H."/>
            <person name="Nakayama K."/>
        </authorList>
    </citation>
    <scope>NUCLEOTIDE SEQUENCE</scope>
</reference>
<dbReference type="EMBL" id="BKCJ011243277">
    <property type="protein sequence ID" value="GFD09137.1"/>
    <property type="molecule type" value="Genomic_DNA"/>
</dbReference>
<organism evidence="1">
    <name type="scientific">Tanacetum cinerariifolium</name>
    <name type="common">Dalmatian daisy</name>
    <name type="synonym">Chrysanthemum cinerariifolium</name>
    <dbReference type="NCBI Taxonomy" id="118510"/>
    <lineage>
        <taxon>Eukaryota</taxon>
        <taxon>Viridiplantae</taxon>
        <taxon>Streptophyta</taxon>
        <taxon>Embryophyta</taxon>
        <taxon>Tracheophyta</taxon>
        <taxon>Spermatophyta</taxon>
        <taxon>Magnoliopsida</taxon>
        <taxon>eudicotyledons</taxon>
        <taxon>Gunneridae</taxon>
        <taxon>Pentapetalae</taxon>
        <taxon>asterids</taxon>
        <taxon>campanulids</taxon>
        <taxon>Asterales</taxon>
        <taxon>Asteraceae</taxon>
        <taxon>Asteroideae</taxon>
        <taxon>Anthemideae</taxon>
        <taxon>Anthemidinae</taxon>
        <taxon>Tanacetum</taxon>
    </lineage>
</organism>
<gene>
    <name evidence="1" type="ORF">Tci_881106</name>
</gene>
<feature type="non-terminal residue" evidence="1">
    <location>
        <position position="1"/>
    </location>
</feature>
<accession>A0A699TGA6</accession>
<dbReference type="AlphaFoldDB" id="A0A699TGA6"/>
<comment type="caution">
    <text evidence="1">The sequence shown here is derived from an EMBL/GenBank/DDBJ whole genome shotgun (WGS) entry which is preliminary data.</text>
</comment>